<dbReference type="Gene3D" id="1.10.4080.10">
    <property type="entry name" value="ADP-ribosylation/Crystallin J1"/>
    <property type="match status" value="2"/>
</dbReference>
<evidence type="ECO:0000256" key="7">
    <source>
        <dbReference type="ARBA" id="ARBA00049810"/>
    </source>
</evidence>
<comment type="function">
    <text evidence="3">Specifically acts as an arginine mono-ADP-ribosylhydrolase by mediating the removal of mono-ADP-ribose attached to arginine residues on proteins.</text>
</comment>
<feature type="region of interest" description="Disordered" evidence="8">
    <location>
        <begin position="654"/>
        <end position="693"/>
    </location>
</feature>
<keyword evidence="10" id="KW-1185">Reference proteome</keyword>
<dbReference type="InterPro" id="IPR050792">
    <property type="entry name" value="ADP-ribosylglycohydrolase"/>
</dbReference>
<feature type="region of interest" description="Disordered" evidence="8">
    <location>
        <begin position="387"/>
        <end position="409"/>
    </location>
</feature>
<evidence type="ECO:0000313" key="9">
    <source>
        <dbReference type="EMBL" id="WAR18999.1"/>
    </source>
</evidence>
<evidence type="ECO:0000256" key="6">
    <source>
        <dbReference type="ARBA" id="ARBA00049798"/>
    </source>
</evidence>
<accession>A0ABY7FCV2</accession>
<evidence type="ECO:0000256" key="5">
    <source>
        <dbReference type="ARBA" id="ARBA00049773"/>
    </source>
</evidence>
<sequence length="693" mass="77607">MKHHSGLKMVSLQERYVASMVLSGTGDALGYKNGNWEFCHSGEEIHRELGKLGGLEKIQVNTKNWMVSDDTVMHLATAEGLVTGKSGDNLFLEIAALYKGCFKDMAGRAPGAMCGDSVRLLKPHREKGYRIPFNPRGGGCGAAMRAMCIGLLYPRHEDIHKLIEVSVESGRMTHNHPTGYLGALASALFTAYSVQSKPIKEWGKGLVDTLPDAWKYVEKTDRWVEYLKTRNIEDGTSEPTFPEKYGIRERDAFYKSLSISGWGGSSGHDAPMIAYDALLSYNGTWNDLCNRAMFHGGDNDSTGVIAGACYGAMFGFKGVPKGNYSELEYKERLERLAKYLLKLSHPEDYSDFPVSDDKGCTENDLPDLKLLNDEKRREALIPKQKTRMFKTQQGKKRELVHRSQGKHRHGVRLLKPQRDKGYRIPFRLQSRGCGAVMRAMCIGLLYHRPEDIHKLVEVSVESGRMTHNHPTGYLGALASALFTAYSVHLKPIKEWGKGLVDTIPAAWKYVKDTGVDVEQNKEHWDYFTDRWKYGIRERDAFYKSLSFSGFGRASGHDAPMIAYDALLSYNGTWNDLCSRAMFHGGDSDSTGVIAGACYGAMFGYRGVPEGNYRELEYKERLERLLKLSHTEDVSIEKYFSDLEPFSDIIPCPAIHQGDQVTKEGDSGTKRKSEDDETTTGKEKGDSPQKPGEI</sequence>
<dbReference type="Proteomes" id="UP001164746">
    <property type="component" value="Chromosome 11"/>
</dbReference>
<dbReference type="SUPFAM" id="SSF101478">
    <property type="entry name" value="ADP-ribosylglycohydrolase"/>
    <property type="match status" value="2"/>
</dbReference>
<dbReference type="EC" id="3.2.2.19" evidence="4"/>
<evidence type="ECO:0000313" key="10">
    <source>
        <dbReference type="Proteomes" id="UP001164746"/>
    </source>
</evidence>
<evidence type="ECO:0000256" key="8">
    <source>
        <dbReference type="SAM" id="MobiDB-lite"/>
    </source>
</evidence>
<protein>
    <recommendedName>
        <fullName evidence="5">ADP-ribosylhydrolase ARH1</fullName>
        <ecNumber evidence="4">3.2.2.19</ecNumber>
    </recommendedName>
    <alternativeName>
        <fullName evidence="6">ADP-ribose-L-arginine cleaving enzyme</fullName>
    </alternativeName>
    <alternativeName>
        <fullName evidence="7">[Protein ADP-ribosylarginine] hydrolase</fullName>
    </alternativeName>
</protein>
<evidence type="ECO:0000256" key="1">
    <source>
        <dbReference type="ARBA" id="ARBA00010702"/>
    </source>
</evidence>
<dbReference type="PANTHER" id="PTHR16222:SF26">
    <property type="entry name" value="ADP-RIBOSYLHYDROLASE ARH1"/>
    <property type="match status" value="1"/>
</dbReference>
<evidence type="ECO:0000256" key="2">
    <source>
        <dbReference type="ARBA" id="ARBA00022801"/>
    </source>
</evidence>
<proteinExistence type="inferred from homology"/>
<comment type="similarity">
    <text evidence="1">Belongs to the ADP-ribosylglycohydrolase family.</text>
</comment>
<reference evidence="9" key="1">
    <citation type="submission" date="2022-11" db="EMBL/GenBank/DDBJ databases">
        <title>Centuries of genome instability and evolution in soft-shell clam transmissible cancer (bioRxiv).</title>
        <authorList>
            <person name="Hart S.F.M."/>
            <person name="Yonemitsu M.A."/>
            <person name="Giersch R.M."/>
            <person name="Beal B.F."/>
            <person name="Arriagada G."/>
            <person name="Davis B.W."/>
            <person name="Ostrander E.A."/>
            <person name="Goff S.P."/>
            <person name="Metzger M.J."/>
        </authorList>
    </citation>
    <scope>NUCLEOTIDE SEQUENCE</scope>
    <source>
        <strain evidence="9">MELC-2E11</strain>
        <tissue evidence="9">Siphon/mantle</tissue>
    </source>
</reference>
<dbReference type="Pfam" id="PF03747">
    <property type="entry name" value="ADP_ribosyl_GH"/>
    <property type="match status" value="2"/>
</dbReference>
<dbReference type="InterPro" id="IPR036705">
    <property type="entry name" value="Ribosyl_crysJ1_sf"/>
</dbReference>
<evidence type="ECO:0000256" key="4">
    <source>
        <dbReference type="ARBA" id="ARBA00049725"/>
    </source>
</evidence>
<feature type="compositionally biased region" description="Basic and acidic residues" evidence="8">
    <location>
        <begin position="660"/>
        <end position="693"/>
    </location>
</feature>
<dbReference type="EMBL" id="CP111022">
    <property type="protein sequence ID" value="WAR18999.1"/>
    <property type="molecule type" value="Genomic_DNA"/>
</dbReference>
<gene>
    <name evidence="9" type="ORF">MAR_000837</name>
</gene>
<dbReference type="PANTHER" id="PTHR16222">
    <property type="entry name" value="ADP-RIBOSYLGLYCOHYDROLASE"/>
    <property type="match status" value="1"/>
</dbReference>
<organism evidence="9 10">
    <name type="scientific">Mya arenaria</name>
    <name type="common">Soft-shell clam</name>
    <dbReference type="NCBI Taxonomy" id="6604"/>
    <lineage>
        <taxon>Eukaryota</taxon>
        <taxon>Metazoa</taxon>
        <taxon>Spiralia</taxon>
        <taxon>Lophotrochozoa</taxon>
        <taxon>Mollusca</taxon>
        <taxon>Bivalvia</taxon>
        <taxon>Autobranchia</taxon>
        <taxon>Heteroconchia</taxon>
        <taxon>Euheterodonta</taxon>
        <taxon>Imparidentia</taxon>
        <taxon>Neoheterodontei</taxon>
        <taxon>Myida</taxon>
        <taxon>Myoidea</taxon>
        <taxon>Myidae</taxon>
        <taxon>Mya</taxon>
    </lineage>
</organism>
<keyword evidence="2" id="KW-0378">Hydrolase</keyword>
<evidence type="ECO:0000256" key="3">
    <source>
        <dbReference type="ARBA" id="ARBA00049582"/>
    </source>
</evidence>
<dbReference type="InterPro" id="IPR005502">
    <property type="entry name" value="Ribosyl_crysJ1"/>
</dbReference>
<name>A0ABY7FCV2_MYAAR</name>